<dbReference type="Gene3D" id="3.40.50.300">
    <property type="entry name" value="P-loop containing nucleotide triphosphate hydrolases"/>
    <property type="match status" value="1"/>
</dbReference>
<dbReference type="EMBL" id="BMAV01011191">
    <property type="protein sequence ID" value="GFY56902.1"/>
    <property type="molecule type" value="Genomic_DNA"/>
</dbReference>
<feature type="domain" description="Parvovirus non-structural protein 1 helicase" evidence="2">
    <location>
        <begin position="1"/>
        <end position="103"/>
    </location>
</feature>
<dbReference type="Pfam" id="PF01057">
    <property type="entry name" value="Parvo_NS1"/>
    <property type="match status" value="1"/>
</dbReference>
<dbReference type="AlphaFoldDB" id="A0A8X6XMW0"/>
<gene>
    <name evidence="3" type="ORF">TNIN_354221</name>
</gene>
<sequence>MDQKHRKLNTVVLEGEPNSGKTYIAKSLTKACIFYGDVSTAVYGFMWQDSINKRMILINEPFFDNRCIEELKTILEGTGTFVKVKGKGDEYLRPTTCMITTNMPVWIQCPSTEKAILARTLKYYKNLKPCPFLKQVTRDLHPRWLGLLLIRYAKTCAPVYFSDTSDDECTSQGTDTVAQVLTLQNKIRPEDPSTNSIDFVVNTTSRSTPWEPKKPTGDSTKLRQKLAGLETSSPDLSQPKVTSEDYLGHNTFWGRKTQ</sequence>
<evidence type="ECO:0000259" key="2">
    <source>
        <dbReference type="Pfam" id="PF01057"/>
    </source>
</evidence>
<protein>
    <submittedName>
        <fullName evidence="3">Nonstructural protein NS1</fullName>
    </submittedName>
</protein>
<organism evidence="3 4">
    <name type="scientific">Trichonephila inaurata madagascariensis</name>
    <dbReference type="NCBI Taxonomy" id="2747483"/>
    <lineage>
        <taxon>Eukaryota</taxon>
        <taxon>Metazoa</taxon>
        <taxon>Ecdysozoa</taxon>
        <taxon>Arthropoda</taxon>
        <taxon>Chelicerata</taxon>
        <taxon>Arachnida</taxon>
        <taxon>Araneae</taxon>
        <taxon>Araneomorphae</taxon>
        <taxon>Entelegynae</taxon>
        <taxon>Araneoidea</taxon>
        <taxon>Nephilidae</taxon>
        <taxon>Trichonephila</taxon>
        <taxon>Trichonephila inaurata</taxon>
    </lineage>
</organism>
<proteinExistence type="predicted"/>
<dbReference type="InterPro" id="IPR027417">
    <property type="entry name" value="P-loop_NTPase"/>
</dbReference>
<dbReference type="SUPFAM" id="SSF52540">
    <property type="entry name" value="P-loop containing nucleoside triphosphate hydrolases"/>
    <property type="match status" value="1"/>
</dbReference>
<feature type="compositionally biased region" description="Polar residues" evidence="1">
    <location>
        <begin position="230"/>
        <end position="241"/>
    </location>
</feature>
<evidence type="ECO:0000256" key="1">
    <source>
        <dbReference type="SAM" id="MobiDB-lite"/>
    </source>
</evidence>
<evidence type="ECO:0000313" key="3">
    <source>
        <dbReference type="EMBL" id="GFY56902.1"/>
    </source>
</evidence>
<dbReference type="GO" id="GO:0019079">
    <property type="term" value="P:viral genome replication"/>
    <property type="evidence" value="ECO:0007669"/>
    <property type="project" value="InterPro"/>
</dbReference>
<accession>A0A8X6XMW0</accession>
<dbReference type="OrthoDB" id="8008816at2759"/>
<name>A0A8X6XMW0_9ARAC</name>
<feature type="region of interest" description="Disordered" evidence="1">
    <location>
        <begin position="226"/>
        <end position="258"/>
    </location>
</feature>
<dbReference type="InterPro" id="IPR001257">
    <property type="entry name" value="Parvovirus_NS1_helicase"/>
</dbReference>
<dbReference type="Proteomes" id="UP000886998">
    <property type="component" value="Unassembled WGS sequence"/>
</dbReference>
<comment type="caution">
    <text evidence="3">The sequence shown here is derived from an EMBL/GenBank/DDBJ whole genome shotgun (WGS) entry which is preliminary data.</text>
</comment>
<evidence type="ECO:0000313" key="4">
    <source>
        <dbReference type="Proteomes" id="UP000886998"/>
    </source>
</evidence>
<keyword evidence="4" id="KW-1185">Reference proteome</keyword>
<reference evidence="3" key="1">
    <citation type="submission" date="2020-08" db="EMBL/GenBank/DDBJ databases">
        <title>Multicomponent nature underlies the extraordinary mechanical properties of spider dragline silk.</title>
        <authorList>
            <person name="Kono N."/>
            <person name="Nakamura H."/>
            <person name="Mori M."/>
            <person name="Yoshida Y."/>
            <person name="Ohtoshi R."/>
            <person name="Malay A.D."/>
            <person name="Moran D.A.P."/>
            <person name="Tomita M."/>
            <person name="Numata K."/>
            <person name="Arakawa K."/>
        </authorList>
    </citation>
    <scope>NUCLEOTIDE SEQUENCE</scope>
</reference>